<organism evidence="1 2">
    <name type="scientific">Elysia crispata</name>
    <name type="common">lettuce slug</name>
    <dbReference type="NCBI Taxonomy" id="231223"/>
    <lineage>
        <taxon>Eukaryota</taxon>
        <taxon>Metazoa</taxon>
        <taxon>Spiralia</taxon>
        <taxon>Lophotrochozoa</taxon>
        <taxon>Mollusca</taxon>
        <taxon>Gastropoda</taxon>
        <taxon>Heterobranchia</taxon>
        <taxon>Euthyneura</taxon>
        <taxon>Panpulmonata</taxon>
        <taxon>Sacoglossa</taxon>
        <taxon>Placobranchoidea</taxon>
        <taxon>Plakobranchidae</taxon>
        <taxon>Elysia</taxon>
    </lineage>
</organism>
<accession>A0AAE0Y7I4</accession>
<sequence>MLGVRTCVRMCTGCECVRTAEGQNMHVLVVCAVHSKTSKDNKYDVSGHVNRDFLVTSLHPTSRIKKLDLVRDMDRTSDRVATGSAIAGSNLIP</sequence>
<dbReference type="Proteomes" id="UP001283361">
    <property type="component" value="Unassembled WGS sequence"/>
</dbReference>
<proteinExistence type="predicted"/>
<gene>
    <name evidence="1" type="ORF">RRG08_054473</name>
</gene>
<evidence type="ECO:0000313" key="1">
    <source>
        <dbReference type="EMBL" id="KAK3735121.1"/>
    </source>
</evidence>
<reference evidence="1" key="1">
    <citation type="journal article" date="2023" name="G3 (Bethesda)">
        <title>A reference genome for the long-term kleptoplast-retaining sea slug Elysia crispata morphotype clarki.</title>
        <authorList>
            <person name="Eastman K.E."/>
            <person name="Pendleton A.L."/>
            <person name="Shaikh M.A."/>
            <person name="Suttiyut T."/>
            <person name="Ogas R."/>
            <person name="Tomko P."/>
            <person name="Gavelis G."/>
            <person name="Widhalm J.R."/>
            <person name="Wisecaver J.H."/>
        </authorList>
    </citation>
    <scope>NUCLEOTIDE SEQUENCE</scope>
    <source>
        <strain evidence="1">ECLA1</strain>
    </source>
</reference>
<dbReference type="EMBL" id="JAWDGP010006827">
    <property type="protein sequence ID" value="KAK3735121.1"/>
    <property type="molecule type" value="Genomic_DNA"/>
</dbReference>
<dbReference type="AlphaFoldDB" id="A0AAE0Y7I4"/>
<keyword evidence="2" id="KW-1185">Reference proteome</keyword>
<protein>
    <submittedName>
        <fullName evidence="1">Uncharacterized protein</fullName>
    </submittedName>
</protein>
<comment type="caution">
    <text evidence="1">The sequence shown here is derived from an EMBL/GenBank/DDBJ whole genome shotgun (WGS) entry which is preliminary data.</text>
</comment>
<evidence type="ECO:0000313" key="2">
    <source>
        <dbReference type="Proteomes" id="UP001283361"/>
    </source>
</evidence>
<name>A0AAE0Y7I4_9GAST</name>